<organism evidence="1 2">
    <name type="scientific">Polarella glacialis</name>
    <name type="common">Dinoflagellate</name>
    <dbReference type="NCBI Taxonomy" id="89957"/>
    <lineage>
        <taxon>Eukaryota</taxon>
        <taxon>Sar</taxon>
        <taxon>Alveolata</taxon>
        <taxon>Dinophyceae</taxon>
        <taxon>Suessiales</taxon>
        <taxon>Suessiaceae</taxon>
        <taxon>Polarella</taxon>
    </lineage>
</organism>
<keyword evidence="2" id="KW-1185">Reference proteome</keyword>
<evidence type="ECO:0008006" key="3">
    <source>
        <dbReference type="Google" id="ProtNLM"/>
    </source>
</evidence>
<reference evidence="1" key="1">
    <citation type="submission" date="2021-02" db="EMBL/GenBank/DDBJ databases">
        <authorList>
            <person name="Dougan E. K."/>
            <person name="Rhodes N."/>
            <person name="Thang M."/>
            <person name="Chan C."/>
        </authorList>
    </citation>
    <scope>NUCLEOTIDE SEQUENCE</scope>
</reference>
<evidence type="ECO:0000313" key="2">
    <source>
        <dbReference type="Proteomes" id="UP000654075"/>
    </source>
</evidence>
<proteinExistence type="predicted"/>
<dbReference type="OrthoDB" id="425014at2759"/>
<evidence type="ECO:0000313" key="1">
    <source>
        <dbReference type="EMBL" id="CAE8618089.1"/>
    </source>
</evidence>
<dbReference type="EMBL" id="CAJNNV010026397">
    <property type="protein sequence ID" value="CAE8618089.1"/>
    <property type="molecule type" value="Genomic_DNA"/>
</dbReference>
<protein>
    <recommendedName>
        <fullName evidence="3">Reverse transcriptase domain-containing protein</fullName>
    </recommendedName>
</protein>
<comment type="caution">
    <text evidence="1">The sequence shown here is derived from an EMBL/GenBank/DDBJ whole genome shotgun (WGS) entry which is preliminary data.</text>
</comment>
<gene>
    <name evidence="1" type="ORF">PGLA1383_LOCUS35740</name>
</gene>
<dbReference type="AlphaFoldDB" id="A0A813G159"/>
<sequence>MTVILVDVEADVPVQFAQCKDITYWDDTALVSDSTECLQVVLDSLVSHARSFGLEPNGGKTVHMQIKHDAHLAGPGGQPVKCVEQAVYLGGLLRTDGSTQVSITRRLGQARAAFDKLVSVWRHANITAKRKLLVFNACVVSALLYSLETICMRKADKDRIDAFQAKCLRQIFKILHSMISHVSNATILAKAGAKPLSSRLLSRQLHFYGRLASLPATSLLRQAVLQPNTAVPLELSGKRRRGRPRLSWFSVLFAQALKLAGGSPAALNEMLCGASATPHGWRLAVCDFCNRQQVGS</sequence>
<accession>A0A813G159</accession>
<dbReference type="PANTHER" id="PTHR47027">
    <property type="entry name" value="REVERSE TRANSCRIPTASE DOMAIN-CONTAINING PROTEIN"/>
    <property type="match status" value="1"/>
</dbReference>
<name>A0A813G159_POLGL</name>
<dbReference type="Proteomes" id="UP000654075">
    <property type="component" value="Unassembled WGS sequence"/>
</dbReference>
<dbReference type="PANTHER" id="PTHR47027:SF20">
    <property type="entry name" value="REVERSE TRANSCRIPTASE-LIKE PROTEIN WITH RNA-DIRECTED DNA POLYMERASE DOMAIN"/>
    <property type="match status" value="1"/>
</dbReference>